<dbReference type="Proteomes" id="UP000660047">
    <property type="component" value="Unassembled WGS sequence"/>
</dbReference>
<feature type="transmembrane region" description="Helical" evidence="1">
    <location>
        <begin position="7"/>
        <end position="27"/>
    </location>
</feature>
<evidence type="ECO:0000313" key="3">
    <source>
        <dbReference type="Proteomes" id="UP000660047"/>
    </source>
</evidence>
<keyword evidence="1" id="KW-1133">Transmembrane helix</keyword>
<evidence type="ECO:0000256" key="1">
    <source>
        <dbReference type="SAM" id="Phobius"/>
    </source>
</evidence>
<reference evidence="2" key="1">
    <citation type="submission" date="2020-06" db="EMBL/GenBank/DDBJ databases">
        <title>Characterization of fructooligosaccharide metabolism and fructooligosaccharide-degrading enzymes in human commensal butyrate producers.</title>
        <authorList>
            <person name="Tanno H."/>
            <person name="Fujii T."/>
            <person name="Hirano K."/>
            <person name="Maeno S."/>
            <person name="Tonozuka T."/>
            <person name="Sakamoto M."/>
            <person name="Ohkuma M."/>
            <person name="Tochio T."/>
            <person name="Endo A."/>
        </authorList>
    </citation>
    <scope>NUCLEOTIDE SEQUENCE</scope>
    <source>
        <strain evidence="2">JCM 31265</strain>
    </source>
</reference>
<feature type="transmembrane region" description="Helical" evidence="1">
    <location>
        <begin position="103"/>
        <end position="126"/>
    </location>
</feature>
<feature type="transmembrane region" description="Helical" evidence="1">
    <location>
        <begin position="33"/>
        <end position="52"/>
    </location>
</feature>
<dbReference type="AlphaFoldDB" id="A0AAI9K6K8"/>
<sequence>MKLYISKLLSTALPIIGVLCIFVFAFAGNISMGWIMFVVLALISGIINTIFFRCPHCGKSIPANCTVNQKYCPLCGEDLGMKPSRISYYGKCRKNKNGVMRGYSTVGPMVFIVSLLILFLIVVAVFGVDSLNKGMGRIAVILAFCVSVILAIFCRIAVSSAVKMDDKAIYFSKIPFMWRKYEIDDIVENERVVEPFYHVNRGYIFATSKGMVAIPMASYAGGQEFFTEFTSRIGQSMPDVRPDLVLSKRSDQAKADEEHYEEAVKLYNEYYGEKR</sequence>
<gene>
    <name evidence="2" type="ORF">COEU31_26250</name>
</gene>
<organism evidence="2 3">
    <name type="scientific">Coprococcus eutactus</name>
    <dbReference type="NCBI Taxonomy" id="33043"/>
    <lineage>
        <taxon>Bacteria</taxon>
        <taxon>Bacillati</taxon>
        <taxon>Bacillota</taxon>
        <taxon>Clostridia</taxon>
        <taxon>Lachnospirales</taxon>
        <taxon>Lachnospiraceae</taxon>
        <taxon>Coprococcus</taxon>
    </lineage>
</organism>
<accession>A0AAI9K6K8</accession>
<evidence type="ECO:0000313" key="2">
    <source>
        <dbReference type="EMBL" id="GFO95579.1"/>
    </source>
</evidence>
<dbReference type="RefSeq" id="WP_055224600.1">
    <property type="nucleotide sequence ID" value="NZ_BLYL01000021.1"/>
</dbReference>
<name>A0AAI9K6K8_9FIRM</name>
<dbReference type="EMBL" id="BLYL01000021">
    <property type="protein sequence ID" value="GFO95579.1"/>
    <property type="molecule type" value="Genomic_DNA"/>
</dbReference>
<keyword evidence="1" id="KW-0472">Membrane</keyword>
<keyword evidence="1" id="KW-0812">Transmembrane</keyword>
<feature type="transmembrane region" description="Helical" evidence="1">
    <location>
        <begin position="138"/>
        <end position="158"/>
    </location>
</feature>
<comment type="caution">
    <text evidence="2">The sequence shown here is derived from an EMBL/GenBank/DDBJ whole genome shotgun (WGS) entry which is preliminary data.</text>
</comment>
<protein>
    <submittedName>
        <fullName evidence="2">Uncharacterized protein</fullName>
    </submittedName>
</protein>
<proteinExistence type="predicted"/>